<dbReference type="InterPro" id="IPR035926">
    <property type="entry name" value="NusB-like_sf"/>
</dbReference>
<dbReference type="PANTHER" id="PTHR11078:SF3">
    <property type="entry name" value="ANTITERMINATION NUSB DOMAIN-CONTAINING PROTEIN"/>
    <property type="match status" value="1"/>
</dbReference>
<dbReference type="Pfam" id="PF01029">
    <property type="entry name" value="NusB"/>
    <property type="match status" value="1"/>
</dbReference>
<dbReference type="InterPro" id="IPR011605">
    <property type="entry name" value="NusB_fam"/>
</dbReference>
<dbReference type="HAMAP" id="MF_00073">
    <property type="entry name" value="NusB"/>
    <property type="match status" value="1"/>
</dbReference>
<organism evidence="8 9">
    <name type="scientific">Leptolyngbya foveolarum</name>
    <dbReference type="NCBI Taxonomy" id="47253"/>
    <lineage>
        <taxon>Bacteria</taxon>
        <taxon>Bacillati</taxon>
        <taxon>Cyanobacteriota</taxon>
        <taxon>Cyanophyceae</taxon>
        <taxon>Leptolyngbyales</taxon>
        <taxon>Leptolyngbyaceae</taxon>
        <taxon>Leptolyngbya group</taxon>
        <taxon>Leptolyngbya</taxon>
    </lineage>
</organism>
<keyword evidence="4 6" id="KW-0805">Transcription regulation</keyword>
<keyword evidence="2 6" id="KW-0889">Transcription antitermination</keyword>
<name>A0A2W4UT59_9CYAN</name>
<keyword evidence="5 6" id="KW-0804">Transcription</keyword>
<feature type="domain" description="NusB/RsmB/TIM44" evidence="7">
    <location>
        <begin position="78"/>
        <end position="169"/>
    </location>
</feature>
<sequence length="175" mass="19769">MLFANQGNVRGLAAVQKALLAAATRLEAGDRLLQNFDQKAASIQDARTEIEGAIETVLSAIGDLNQTLEPAEFASFIDQADIRAYACDLLYNWIVHRITIDEQLDEAMEKWNIRRLARVDRDVLRLAMIEIIYMDVPKRVAIDEAIELAKRYSDEEGYRFINGVLRRATDKLEAG</sequence>
<dbReference type="SUPFAM" id="SSF48013">
    <property type="entry name" value="NusB-like"/>
    <property type="match status" value="1"/>
</dbReference>
<dbReference type="GO" id="GO:0031564">
    <property type="term" value="P:transcription antitermination"/>
    <property type="evidence" value="ECO:0007669"/>
    <property type="project" value="UniProtKB-KW"/>
</dbReference>
<evidence type="ECO:0000256" key="3">
    <source>
        <dbReference type="ARBA" id="ARBA00022884"/>
    </source>
</evidence>
<dbReference type="GO" id="GO:0005829">
    <property type="term" value="C:cytosol"/>
    <property type="evidence" value="ECO:0007669"/>
    <property type="project" value="TreeGrafter"/>
</dbReference>
<dbReference type="NCBIfam" id="TIGR01951">
    <property type="entry name" value="nusB"/>
    <property type="match status" value="1"/>
</dbReference>
<evidence type="ECO:0000256" key="1">
    <source>
        <dbReference type="ARBA" id="ARBA00005952"/>
    </source>
</evidence>
<evidence type="ECO:0000256" key="5">
    <source>
        <dbReference type="ARBA" id="ARBA00023163"/>
    </source>
</evidence>
<dbReference type="InterPro" id="IPR006027">
    <property type="entry name" value="NusB_RsmB_TIM44"/>
</dbReference>
<evidence type="ECO:0000256" key="6">
    <source>
        <dbReference type="HAMAP-Rule" id="MF_00073"/>
    </source>
</evidence>
<comment type="function">
    <text evidence="6">Involved in transcription antitermination. Required for transcription of ribosomal RNA (rRNA) genes. Binds specifically to the boxA antiterminator sequence of the ribosomal RNA (rrn) operons.</text>
</comment>
<comment type="caution">
    <text evidence="8">The sequence shown here is derived from an EMBL/GenBank/DDBJ whole genome shotgun (WGS) entry which is preliminary data.</text>
</comment>
<protein>
    <recommendedName>
        <fullName evidence="6">Transcription antitermination protein NusB</fullName>
    </recommendedName>
    <alternativeName>
        <fullName evidence="6">Antitermination factor NusB</fullName>
    </alternativeName>
</protein>
<dbReference type="AlphaFoldDB" id="A0A2W4UT59"/>
<dbReference type="GO" id="GO:0006353">
    <property type="term" value="P:DNA-templated transcription termination"/>
    <property type="evidence" value="ECO:0007669"/>
    <property type="project" value="UniProtKB-UniRule"/>
</dbReference>
<evidence type="ECO:0000313" key="9">
    <source>
        <dbReference type="Proteomes" id="UP000249354"/>
    </source>
</evidence>
<evidence type="ECO:0000256" key="4">
    <source>
        <dbReference type="ARBA" id="ARBA00023015"/>
    </source>
</evidence>
<dbReference type="Proteomes" id="UP000249354">
    <property type="component" value="Unassembled WGS sequence"/>
</dbReference>
<keyword evidence="3 6" id="KW-0694">RNA-binding</keyword>
<evidence type="ECO:0000256" key="2">
    <source>
        <dbReference type="ARBA" id="ARBA00022814"/>
    </source>
</evidence>
<reference evidence="9" key="1">
    <citation type="submission" date="2018-04" db="EMBL/GenBank/DDBJ databases">
        <authorList>
            <person name="Cornet L."/>
        </authorList>
    </citation>
    <scope>NUCLEOTIDE SEQUENCE [LARGE SCALE GENOMIC DNA]</scope>
</reference>
<dbReference type="EMBL" id="QBMC01000002">
    <property type="protein sequence ID" value="PZO23354.1"/>
    <property type="molecule type" value="Genomic_DNA"/>
</dbReference>
<reference evidence="8 9" key="2">
    <citation type="submission" date="2018-06" db="EMBL/GenBank/DDBJ databases">
        <title>Metagenomic assembly of (sub)arctic Cyanobacteria and their associated microbiome from non-axenic cultures.</title>
        <authorList>
            <person name="Baurain D."/>
        </authorList>
    </citation>
    <scope>NUCLEOTIDE SEQUENCE [LARGE SCALE GENOMIC DNA]</scope>
    <source>
        <strain evidence="8">ULC129bin1</strain>
    </source>
</reference>
<proteinExistence type="inferred from homology"/>
<comment type="similarity">
    <text evidence="1 6">Belongs to the NusB family.</text>
</comment>
<evidence type="ECO:0000259" key="7">
    <source>
        <dbReference type="Pfam" id="PF01029"/>
    </source>
</evidence>
<evidence type="ECO:0000313" key="8">
    <source>
        <dbReference type="EMBL" id="PZO23354.1"/>
    </source>
</evidence>
<accession>A0A2W4UT59</accession>
<dbReference type="PANTHER" id="PTHR11078">
    <property type="entry name" value="N UTILIZATION SUBSTANCE PROTEIN B-RELATED"/>
    <property type="match status" value="1"/>
</dbReference>
<dbReference type="Gene3D" id="1.10.940.10">
    <property type="entry name" value="NusB-like"/>
    <property type="match status" value="1"/>
</dbReference>
<gene>
    <name evidence="6 8" type="primary">nusB</name>
    <name evidence="8" type="ORF">DCF25_00645</name>
</gene>
<dbReference type="GO" id="GO:0003723">
    <property type="term" value="F:RNA binding"/>
    <property type="evidence" value="ECO:0007669"/>
    <property type="project" value="UniProtKB-UniRule"/>
</dbReference>